<sequence length="564" mass="62271">MNENVIENNTNSSEDSQNRGLGVAIPTSYATYVDRWAIIVGISKYKHESLNLKYADRDAEELAKLLQTPSGGGFEADHIVKLINEDATTANITRALRSFLKKPAREDIVLIYFASHGAPDIDRPNIVYLLTHDTDPRDISGTALPMREVDLSLKENLLAERVIIIADTCHSAAIGGGIGRRNAENNSGVVNSYLQEVGKSRGGVALLTSAEASQVSFEDKKWGGGHGVFTHYLLEGMRGAADSKPRNGIVTVGELFEYVRENVRKATDNHQHPCIGSNPFDRNLPIAITAGISAHEQYEIGCQLYQLGMKLDDPSCFESASNRLQEALRLSGITKNEFPEIYLQLGLTWMASGDLVKAIQEFEKATKANVPDAAYYLGIAYIKQGKPDKAILALELFLTQQPGDDKAAWVSKLVSWMQPGIGKRYALLIGINDYNSGGKIPSLRGCVNDIQILNDVLSNKYNFNTTMLADAEATYENILKKINELQNQVKFLDNIVIHFSCHEQAGNLLIFDTHVNEERNLTTNSISIRNLHELVASIPAAHKILFIDAVIDISEKELNYGIRI</sequence>
<accession>A0ABR8JCK8</accession>
<evidence type="ECO:0000313" key="5">
    <source>
        <dbReference type="EMBL" id="MBD2695233.1"/>
    </source>
</evidence>
<dbReference type="PANTHER" id="PTHR22576:SF37">
    <property type="entry name" value="MUCOSA-ASSOCIATED LYMPHOID TISSUE LYMPHOMA TRANSLOCATION PROTEIN 1"/>
    <property type="match status" value="1"/>
</dbReference>
<proteinExistence type="predicted"/>
<dbReference type="Pfam" id="PF13432">
    <property type="entry name" value="TPR_16"/>
    <property type="match status" value="1"/>
</dbReference>
<dbReference type="EMBL" id="JACJTQ010000099">
    <property type="protein sequence ID" value="MBD2695233.1"/>
    <property type="molecule type" value="Genomic_DNA"/>
</dbReference>
<dbReference type="PANTHER" id="PTHR22576">
    <property type="entry name" value="MUCOSA ASSOCIATED LYMPHOID TISSUE LYMPHOMA TRANSLOCATION PROTEIN 1/PARACASPASE"/>
    <property type="match status" value="1"/>
</dbReference>
<dbReference type="Proteomes" id="UP000660381">
    <property type="component" value="Unassembled WGS sequence"/>
</dbReference>
<dbReference type="SUPFAM" id="SSF52129">
    <property type="entry name" value="Caspase-like"/>
    <property type="match status" value="2"/>
</dbReference>
<feature type="coiled-coil region" evidence="2">
    <location>
        <begin position="468"/>
        <end position="495"/>
    </location>
</feature>
<name>A0ABR8JCK8_9NOST</name>
<dbReference type="PROSITE" id="PS50005">
    <property type="entry name" value="TPR"/>
    <property type="match status" value="1"/>
</dbReference>
<dbReference type="InterPro" id="IPR019734">
    <property type="entry name" value="TPR_rpt"/>
</dbReference>
<evidence type="ECO:0000256" key="2">
    <source>
        <dbReference type="SAM" id="Coils"/>
    </source>
</evidence>
<feature type="region of interest" description="Disordered" evidence="3">
    <location>
        <begin position="1"/>
        <end position="20"/>
    </location>
</feature>
<dbReference type="InterPro" id="IPR011990">
    <property type="entry name" value="TPR-like_helical_dom_sf"/>
</dbReference>
<feature type="repeat" description="TPR" evidence="1">
    <location>
        <begin position="339"/>
        <end position="372"/>
    </location>
</feature>
<evidence type="ECO:0000256" key="1">
    <source>
        <dbReference type="PROSITE-ProRule" id="PRU00339"/>
    </source>
</evidence>
<dbReference type="Gene3D" id="1.25.40.10">
    <property type="entry name" value="Tetratricopeptide repeat domain"/>
    <property type="match status" value="1"/>
</dbReference>
<reference evidence="5 6" key="1">
    <citation type="journal article" date="2020" name="ISME J.">
        <title>Comparative genomics reveals insights into cyanobacterial evolution and habitat adaptation.</title>
        <authorList>
            <person name="Chen M.Y."/>
            <person name="Teng W.K."/>
            <person name="Zhao L."/>
            <person name="Hu C.X."/>
            <person name="Zhou Y.K."/>
            <person name="Han B.P."/>
            <person name="Song L.R."/>
            <person name="Shu W.S."/>
        </authorList>
    </citation>
    <scope>NUCLEOTIDE SEQUENCE [LARGE SCALE GENOMIC DNA]</scope>
    <source>
        <strain evidence="5 6">FACHB-362</strain>
    </source>
</reference>
<evidence type="ECO:0000313" key="6">
    <source>
        <dbReference type="Proteomes" id="UP000660381"/>
    </source>
</evidence>
<gene>
    <name evidence="5" type="ORF">H6G68_26570</name>
</gene>
<evidence type="ECO:0000256" key="3">
    <source>
        <dbReference type="SAM" id="MobiDB-lite"/>
    </source>
</evidence>
<dbReference type="SUPFAM" id="SSF48452">
    <property type="entry name" value="TPR-like"/>
    <property type="match status" value="1"/>
</dbReference>
<protein>
    <submittedName>
        <fullName evidence="5">Caspase family protein</fullName>
    </submittedName>
</protein>
<feature type="domain" description="Peptidase C14 caspase" evidence="4">
    <location>
        <begin position="423"/>
        <end position="549"/>
    </location>
</feature>
<feature type="domain" description="Peptidase C14 caspase" evidence="4">
    <location>
        <begin position="35"/>
        <end position="280"/>
    </location>
</feature>
<dbReference type="RefSeq" id="WP_190909321.1">
    <property type="nucleotide sequence ID" value="NZ_JACJTQ010000099.1"/>
</dbReference>
<dbReference type="InterPro" id="IPR052039">
    <property type="entry name" value="Caspase-related_regulators"/>
</dbReference>
<keyword evidence="1" id="KW-0802">TPR repeat</keyword>
<keyword evidence="6" id="KW-1185">Reference proteome</keyword>
<dbReference type="InterPro" id="IPR029030">
    <property type="entry name" value="Caspase-like_dom_sf"/>
</dbReference>
<organism evidence="5 6">
    <name type="scientific">Anabaena catenula FACHB-362</name>
    <dbReference type="NCBI Taxonomy" id="2692877"/>
    <lineage>
        <taxon>Bacteria</taxon>
        <taxon>Bacillati</taxon>
        <taxon>Cyanobacteriota</taxon>
        <taxon>Cyanophyceae</taxon>
        <taxon>Nostocales</taxon>
        <taxon>Nostocaceae</taxon>
        <taxon>Anabaena</taxon>
    </lineage>
</organism>
<dbReference type="InterPro" id="IPR011600">
    <property type="entry name" value="Pept_C14_caspase"/>
</dbReference>
<evidence type="ECO:0000259" key="4">
    <source>
        <dbReference type="Pfam" id="PF00656"/>
    </source>
</evidence>
<comment type="caution">
    <text evidence="5">The sequence shown here is derived from an EMBL/GenBank/DDBJ whole genome shotgun (WGS) entry which is preliminary data.</text>
</comment>
<dbReference type="Gene3D" id="3.40.50.1460">
    <property type="match status" value="2"/>
</dbReference>
<keyword evidence="2" id="KW-0175">Coiled coil</keyword>
<feature type="compositionally biased region" description="Polar residues" evidence="3">
    <location>
        <begin position="1"/>
        <end position="19"/>
    </location>
</feature>
<dbReference type="Pfam" id="PF00656">
    <property type="entry name" value="Peptidase_C14"/>
    <property type="match status" value="2"/>
</dbReference>